<dbReference type="PANTHER" id="PTHR13847:SF281">
    <property type="entry name" value="FAD DEPENDENT OXIDOREDUCTASE DOMAIN-CONTAINING PROTEIN"/>
    <property type="match status" value="1"/>
</dbReference>
<dbReference type="InterPro" id="IPR006076">
    <property type="entry name" value="FAD-dep_OxRdtase"/>
</dbReference>
<dbReference type="PANTHER" id="PTHR13847">
    <property type="entry name" value="SARCOSINE DEHYDROGENASE-RELATED"/>
    <property type="match status" value="1"/>
</dbReference>
<name>A0A2N7S1T1_9MICC</name>
<feature type="domain" description="FAD dependent oxidoreductase" evidence="1">
    <location>
        <begin position="54"/>
        <end position="416"/>
    </location>
</feature>
<dbReference type="AlphaFoldDB" id="A0A2N7S1T1"/>
<dbReference type="Gene3D" id="3.50.50.60">
    <property type="entry name" value="FAD/NAD(P)-binding domain"/>
    <property type="match status" value="1"/>
</dbReference>
<dbReference type="InterPro" id="IPR036188">
    <property type="entry name" value="FAD/NAD-bd_sf"/>
</dbReference>
<protein>
    <submittedName>
        <fullName evidence="2">FAD-dependent oxidoreductase</fullName>
    </submittedName>
</protein>
<sequence>MSTINELTFDRHEAEVSPALISQALASAKRTSYWLDDERRPAPHPALHGAISADLLIVGGGYTGLWTALQAKEQNPDRHVVLIEGQRLGWAASGRNGGFCEASLVHGEANGENHLPKENALLAELGLQNLDEFEQCVKRHAMDVDFIREGALSVATEQHQIPWVAEEAESEGVDYLDAHEVKQLINSPDFLAGARDRHSTALVHPAKLVWELARVCRDLCVEFYEHTHAVELKDEGSQIQVLTADGQINAKKVALATNVFPSLLKRHRSRIVPVYDYALMTEPLTVEQREAIGWDEMVGLADLNNRFHYARPTIDAGGNFRILYGGYDAVYHFGGKVRSSYDTNQQTFEKLAAHFFGSFPQLADVKFSHAWGGAIDTCSRFFSFFDLSHGGKVAYCAGFTGLGVGATRFGAKVMLDLLSGQKTELTELELVRTKPIPFPPEPAAWVGVKLMTDHLIKADHNSGERSAFLKLMDKIGMGFDS</sequence>
<evidence type="ECO:0000313" key="2">
    <source>
        <dbReference type="EMBL" id="PMQ20100.1"/>
    </source>
</evidence>
<dbReference type="EMBL" id="PNQX01000001">
    <property type="protein sequence ID" value="PMQ20100.1"/>
    <property type="molecule type" value="Genomic_DNA"/>
</dbReference>
<dbReference type="SUPFAM" id="SSF51905">
    <property type="entry name" value="FAD/NAD(P)-binding domain"/>
    <property type="match status" value="1"/>
</dbReference>
<evidence type="ECO:0000313" key="3">
    <source>
        <dbReference type="Proteomes" id="UP000235739"/>
    </source>
</evidence>
<dbReference type="Gene3D" id="3.30.9.10">
    <property type="entry name" value="D-Amino Acid Oxidase, subunit A, domain 2"/>
    <property type="match status" value="1"/>
</dbReference>
<reference evidence="2 3" key="1">
    <citation type="journal article" date="2017" name="Elife">
        <title>Extensive horizontal gene transfer in cheese-associated bacteria.</title>
        <authorList>
            <person name="Bonham K.S."/>
            <person name="Wolfe B.E."/>
            <person name="Dutton R.J."/>
        </authorList>
    </citation>
    <scope>NUCLEOTIDE SEQUENCE [LARGE SCALE GENOMIC DNA]</scope>
    <source>
        <strain evidence="2 3">JB182</strain>
    </source>
</reference>
<dbReference type="GO" id="GO:0005737">
    <property type="term" value="C:cytoplasm"/>
    <property type="evidence" value="ECO:0007669"/>
    <property type="project" value="TreeGrafter"/>
</dbReference>
<proteinExistence type="predicted"/>
<evidence type="ECO:0000259" key="1">
    <source>
        <dbReference type="Pfam" id="PF01266"/>
    </source>
</evidence>
<organism evidence="2 3">
    <name type="scientific">Glutamicibacter arilaitensis</name>
    <dbReference type="NCBI Taxonomy" id="256701"/>
    <lineage>
        <taxon>Bacteria</taxon>
        <taxon>Bacillati</taxon>
        <taxon>Actinomycetota</taxon>
        <taxon>Actinomycetes</taxon>
        <taxon>Micrococcales</taxon>
        <taxon>Micrococcaceae</taxon>
        <taxon>Glutamicibacter</taxon>
    </lineage>
</organism>
<accession>A0A2N7S1T1</accession>
<gene>
    <name evidence="2" type="ORF">CIK84_00250</name>
</gene>
<comment type="caution">
    <text evidence="2">The sequence shown here is derived from an EMBL/GenBank/DDBJ whole genome shotgun (WGS) entry which is preliminary data.</text>
</comment>
<dbReference type="RefSeq" id="WP_102597261.1">
    <property type="nucleotide sequence ID" value="NZ_JBQDJG010000019.1"/>
</dbReference>
<dbReference type="Pfam" id="PF01266">
    <property type="entry name" value="DAO"/>
    <property type="match status" value="1"/>
</dbReference>
<dbReference type="Proteomes" id="UP000235739">
    <property type="component" value="Unassembled WGS sequence"/>
</dbReference>